<evidence type="ECO:0000313" key="2">
    <source>
        <dbReference type="Proteomes" id="UP001292094"/>
    </source>
</evidence>
<organism evidence="1 2">
    <name type="scientific">Petrolisthes manimaculis</name>
    <dbReference type="NCBI Taxonomy" id="1843537"/>
    <lineage>
        <taxon>Eukaryota</taxon>
        <taxon>Metazoa</taxon>
        <taxon>Ecdysozoa</taxon>
        <taxon>Arthropoda</taxon>
        <taxon>Crustacea</taxon>
        <taxon>Multicrustacea</taxon>
        <taxon>Malacostraca</taxon>
        <taxon>Eumalacostraca</taxon>
        <taxon>Eucarida</taxon>
        <taxon>Decapoda</taxon>
        <taxon>Pleocyemata</taxon>
        <taxon>Anomura</taxon>
        <taxon>Galatheoidea</taxon>
        <taxon>Porcellanidae</taxon>
        <taxon>Petrolisthes</taxon>
    </lineage>
</organism>
<keyword evidence="2" id="KW-1185">Reference proteome</keyword>
<comment type="caution">
    <text evidence="1">The sequence shown here is derived from an EMBL/GenBank/DDBJ whole genome shotgun (WGS) entry which is preliminary data.</text>
</comment>
<dbReference type="EMBL" id="JAWZYT010001013">
    <property type="protein sequence ID" value="KAK4316544.1"/>
    <property type="molecule type" value="Genomic_DNA"/>
</dbReference>
<gene>
    <name evidence="1" type="ORF">Pmani_012319</name>
</gene>
<reference evidence="1" key="1">
    <citation type="submission" date="2023-11" db="EMBL/GenBank/DDBJ databases">
        <title>Genome assemblies of two species of porcelain crab, Petrolisthes cinctipes and Petrolisthes manimaculis (Anomura: Porcellanidae).</title>
        <authorList>
            <person name="Angst P."/>
        </authorList>
    </citation>
    <scope>NUCLEOTIDE SEQUENCE</scope>
    <source>
        <strain evidence="1">PB745_02</strain>
        <tissue evidence="1">Gill</tissue>
    </source>
</reference>
<protein>
    <submittedName>
        <fullName evidence="1">Uncharacterized protein</fullName>
    </submittedName>
</protein>
<dbReference type="GO" id="GO:0003676">
    <property type="term" value="F:nucleic acid binding"/>
    <property type="evidence" value="ECO:0007669"/>
    <property type="project" value="InterPro"/>
</dbReference>
<dbReference type="InterPro" id="IPR012337">
    <property type="entry name" value="RNaseH-like_sf"/>
</dbReference>
<evidence type="ECO:0000313" key="1">
    <source>
        <dbReference type="EMBL" id="KAK4316544.1"/>
    </source>
</evidence>
<dbReference type="InterPro" id="IPR036397">
    <property type="entry name" value="RNaseH_sf"/>
</dbReference>
<sequence length="191" mass="21716">MSNYYYLSHSRTPWSFGFWVRKAMEEMGIEDFQICPVWVSRVAPWFLPEVFPCTCFTDKKESLPPPVACSLLLEHAFTHRESLPVYTDGSSSDAGFGFGVVFPDFCRGGRLPSVLSIFTAELSANLYATQVNFTLPQPSFTIFRYSFSALQALCNFNFPHPLVLAILEWLVLLGRRGCKVTFCWVPVMELI</sequence>
<dbReference type="SUPFAM" id="SSF53098">
    <property type="entry name" value="Ribonuclease H-like"/>
    <property type="match status" value="1"/>
</dbReference>
<accession>A0AAE1PZJ0</accession>
<dbReference type="Gene3D" id="3.30.420.10">
    <property type="entry name" value="Ribonuclease H-like superfamily/Ribonuclease H"/>
    <property type="match status" value="1"/>
</dbReference>
<dbReference type="AlphaFoldDB" id="A0AAE1PZJ0"/>
<name>A0AAE1PZJ0_9EUCA</name>
<dbReference type="CDD" id="cd09276">
    <property type="entry name" value="Rnase_HI_RT_non_LTR"/>
    <property type="match status" value="1"/>
</dbReference>
<proteinExistence type="predicted"/>
<dbReference type="Proteomes" id="UP001292094">
    <property type="component" value="Unassembled WGS sequence"/>
</dbReference>